<dbReference type="AlphaFoldDB" id="A0A8J7Z2A5"/>
<evidence type="ECO:0000313" key="2">
    <source>
        <dbReference type="EMBL" id="NDJ16838.1"/>
    </source>
</evidence>
<reference evidence="2" key="1">
    <citation type="submission" date="2019-12" db="EMBL/GenBank/DDBJ databases">
        <title>High-Quality draft genome sequences of three cyanobacteria isolated from the limestone walls of the Old Cathedral of Coimbra.</title>
        <authorList>
            <person name="Tiago I."/>
            <person name="Soares F."/>
            <person name="Portugal A."/>
        </authorList>
    </citation>
    <scope>NUCLEOTIDE SEQUENCE</scope>
    <source>
        <strain evidence="2">A</strain>
    </source>
</reference>
<evidence type="ECO:0000313" key="3">
    <source>
        <dbReference type="Proteomes" id="UP000646053"/>
    </source>
</evidence>
<gene>
    <name evidence="2" type="ORF">GS601_05960</name>
</gene>
<keyword evidence="3" id="KW-1185">Reference proteome</keyword>
<dbReference type="RefSeq" id="WP_162422346.1">
    <property type="nucleotide sequence ID" value="NZ_WVIE01000005.1"/>
</dbReference>
<dbReference type="EMBL" id="WVIE01000005">
    <property type="protein sequence ID" value="NDJ16838.1"/>
    <property type="molecule type" value="Genomic_DNA"/>
</dbReference>
<proteinExistence type="predicted"/>
<organism evidence="2 3">
    <name type="scientific">Myxacorys almedinensis A</name>
    <dbReference type="NCBI Taxonomy" id="2690445"/>
    <lineage>
        <taxon>Bacteria</taxon>
        <taxon>Bacillati</taxon>
        <taxon>Cyanobacteriota</taxon>
        <taxon>Cyanophyceae</taxon>
        <taxon>Leptolyngbyales</taxon>
        <taxon>Leptolyngbyaceae</taxon>
        <taxon>Myxacorys</taxon>
        <taxon>Myxacorys almedinensis</taxon>
    </lineage>
</organism>
<feature type="region of interest" description="Disordered" evidence="1">
    <location>
        <begin position="98"/>
        <end position="122"/>
    </location>
</feature>
<comment type="caution">
    <text evidence="2">The sequence shown here is derived from an EMBL/GenBank/DDBJ whole genome shotgun (WGS) entry which is preliminary data.</text>
</comment>
<dbReference type="Proteomes" id="UP000646053">
    <property type="component" value="Unassembled WGS sequence"/>
</dbReference>
<accession>A0A8J7Z2A5</accession>
<sequence length="122" mass="13520">MGRSKRSSRTLEKADRRLASLKSINSRLDLGDGATIDSFKVLIEHTRTQMEYYNTLLSSIDAAKTSLVEAEKSLAELSEKMLIGVAFKYGKDSQEYQMAGGTRKSDRKRVVRQPTATANASS</sequence>
<name>A0A8J7Z2A5_9CYAN</name>
<evidence type="ECO:0000256" key="1">
    <source>
        <dbReference type="SAM" id="MobiDB-lite"/>
    </source>
</evidence>
<protein>
    <submittedName>
        <fullName evidence="2">Uncharacterized protein</fullName>
    </submittedName>
</protein>